<keyword evidence="5" id="KW-0997">Cell inner membrane</keyword>
<accession>A0A3B0XAF3</accession>
<evidence type="ECO:0000256" key="6">
    <source>
        <dbReference type="ARBA" id="ARBA00022692"/>
    </source>
</evidence>
<evidence type="ECO:0000256" key="2">
    <source>
        <dbReference type="ARBA" id="ARBA00022475"/>
    </source>
</evidence>
<evidence type="ECO:0000256" key="8">
    <source>
        <dbReference type="ARBA" id="ARBA00023136"/>
    </source>
</evidence>
<sequence length="354" mass="39351">MKKNLPVNDHEINFPEQAQIISTTDLKGAINYFNQSFLDISGFSYEELQGKNHNVIRHPDMPPAAFQDLWDTLKQGGSWMGIVKNRCKNGDYYWVDAYVTPVYSGGQVTGYQSVRTRPDRKNVNRAHALYQQILSGKKSWFSWLTGKVINKLLLSHLLSAIFALTGFVLIQQQSELSSTGEWLAVFAISLGLSFIFARWHAAPWQKAAKQARQVFDNDIACRVYTGRNDELGYLQCTIAALQARLNTVLTRVDDSNSSLVKTATQTDDVLQTVQQGAQQQQSELEQLATALEEMTATVREVATSAVTTSEQIHAARDSAQHGSLGAVEVLGAMDVMMSKITDTVEVIQILESNS</sequence>
<dbReference type="CDD" id="cd00130">
    <property type="entry name" value="PAS"/>
    <property type="match status" value="1"/>
</dbReference>
<keyword evidence="7 10" id="KW-1133">Transmembrane helix</keyword>
<dbReference type="SUPFAM" id="SSF58104">
    <property type="entry name" value="Methyl-accepting chemotaxis protein (MCP) signaling domain"/>
    <property type="match status" value="1"/>
</dbReference>
<comment type="subcellular location">
    <subcellularLocation>
        <location evidence="1">Cell inner membrane</location>
        <topology evidence="1">Multi-pass membrane protein</topology>
    </subcellularLocation>
</comment>
<dbReference type="SUPFAM" id="SSF55785">
    <property type="entry name" value="PYP-like sensor domain (PAS domain)"/>
    <property type="match status" value="1"/>
</dbReference>
<feature type="coiled-coil region" evidence="9">
    <location>
        <begin position="270"/>
        <end position="297"/>
    </location>
</feature>
<evidence type="ECO:0000256" key="7">
    <source>
        <dbReference type="ARBA" id="ARBA00022989"/>
    </source>
</evidence>
<dbReference type="InterPro" id="IPR003660">
    <property type="entry name" value="HAMP_dom"/>
</dbReference>
<dbReference type="EMBL" id="UOFG01000037">
    <property type="protein sequence ID" value="VAW58449.1"/>
    <property type="molecule type" value="Genomic_DNA"/>
</dbReference>
<dbReference type="PROSITE" id="PS50112">
    <property type="entry name" value="PAS"/>
    <property type="match status" value="1"/>
</dbReference>
<dbReference type="Gene3D" id="1.10.287.950">
    <property type="entry name" value="Methyl-accepting chemotaxis protein"/>
    <property type="match status" value="1"/>
</dbReference>
<keyword evidence="8 10" id="KW-0472">Membrane</keyword>
<evidence type="ECO:0000256" key="9">
    <source>
        <dbReference type="SAM" id="Coils"/>
    </source>
</evidence>
<feature type="non-terminal residue" evidence="12">
    <location>
        <position position="354"/>
    </location>
</feature>
<dbReference type="InterPro" id="IPR035965">
    <property type="entry name" value="PAS-like_dom_sf"/>
</dbReference>
<keyword evidence="6 10" id="KW-0812">Transmembrane</keyword>
<keyword evidence="9" id="KW-0175">Coiled coil</keyword>
<dbReference type="InterPro" id="IPR000014">
    <property type="entry name" value="PAS"/>
</dbReference>
<feature type="transmembrane region" description="Helical" evidence="10">
    <location>
        <begin position="152"/>
        <end position="170"/>
    </location>
</feature>
<reference evidence="12" key="1">
    <citation type="submission" date="2018-06" db="EMBL/GenBank/DDBJ databases">
        <authorList>
            <person name="Zhirakovskaya E."/>
        </authorList>
    </citation>
    <scope>NUCLEOTIDE SEQUENCE</scope>
</reference>
<dbReference type="SMART" id="SM00086">
    <property type="entry name" value="PAC"/>
    <property type="match status" value="1"/>
</dbReference>
<evidence type="ECO:0000256" key="4">
    <source>
        <dbReference type="ARBA" id="ARBA00022500"/>
    </source>
</evidence>
<dbReference type="GO" id="GO:0006935">
    <property type="term" value="P:chemotaxis"/>
    <property type="evidence" value="ECO:0007669"/>
    <property type="project" value="UniProtKB-KW"/>
</dbReference>
<dbReference type="Pfam" id="PF08447">
    <property type="entry name" value="PAS_3"/>
    <property type="match status" value="1"/>
</dbReference>
<evidence type="ECO:0000256" key="10">
    <source>
        <dbReference type="SAM" id="Phobius"/>
    </source>
</evidence>
<dbReference type="AlphaFoldDB" id="A0A3B0XAF3"/>
<dbReference type="Gene3D" id="3.30.450.20">
    <property type="entry name" value="PAS domain"/>
    <property type="match status" value="1"/>
</dbReference>
<dbReference type="InterPro" id="IPR013655">
    <property type="entry name" value="PAS_fold_3"/>
</dbReference>
<organism evidence="12">
    <name type="scientific">hydrothermal vent metagenome</name>
    <dbReference type="NCBI Taxonomy" id="652676"/>
    <lineage>
        <taxon>unclassified sequences</taxon>
        <taxon>metagenomes</taxon>
        <taxon>ecological metagenomes</taxon>
    </lineage>
</organism>
<dbReference type="PANTHER" id="PTHR32089:SF112">
    <property type="entry name" value="LYSOZYME-LIKE PROTEIN-RELATED"/>
    <property type="match status" value="1"/>
</dbReference>
<keyword evidence="4" id="KW-0145">Chemotaxis</keyword>
<evidence type="ECO:0000256" key="5">
    <source>
        <dbReference type="ARBA" id="ARBA00022519"/>
    </source>
</evidence>
<proteinExistence type="predicted"/>
<dbReference type="FunFam" id="3.30.450.20:FF:000046">
    <property type="entry name" value="Aerotaxis sensor receptor"/>
    <property type="match status" value="1"/>
</dbReference>
<dbReference type="PANTHER" id="PTHR32089">
    <property type="entry name" value="METHYL-ACCEPTING CHEMOTAXIS PROTEIN MCPB"/>
    <property type="match status" value="1"/>
</dbReference>
<keyword evidence="12" id="KW-0675">Receptor</keyword>
<feature type="domain" description="PAS" evidence="11">
    <location>
        <begin position="21"/>
        <end position="76"/>
    </location>
</feature>
<dbReference type="NCBIfam" id="TIGR00229">
    <property type="entry name" value="sensory_box"/>
    <property type="match status" value="1"/>
</dbReference>
<dbReference type="InterPro" id="IPR001610">
    <property type="entry name" value="PAC"/>
</dbReference>
<protein>
    <submittedName>
        <fullName evidence="12">Aerotaxis sensor receptor protein</fullName>
    </submittedName>
</protein>
<keyword evidence="3" id="KW-0488">Methylation</keyword>
<feature type="transmembrane region" description="Helical" evidence="10">
    <location>
        <begin position="182"/>
        <end position="201"/>
    </location>
</feature>
<keyword evidence="2" id="KW-1003">Cell membrane</keyword>
<evidence type="ECO:0000256" key="1">
    <source>
        <dbReference type="ARBA" id="ARBA00004429"/>
    </source>
</evidence>
<evidence type="ECO:0000256" key="3">
    <source>
        <dbReference type="ARBA" id="ARBA00022481"/>
    </source>
</evidence>
<gene>
    <name evidence="12" type="ORF">MNBD_GAMMA11-169</name>
</gene>
<dbReference type="Pfam" id="PF00672">
    <property type="entry name" value="HAMP"/>
    <property type="match status" value="1"/>
</dbReference>
<name>A0A3B0XAF3_9ZZZZ</name>
<evidence type="ECO:0000313" key="12">
    <source>
        <dbReference type="EMBL" id="VAW58449.1"/>
    </source>
</evidence>
<dbReference type="GO" id="GO:0007165">
    <property type="term" value="P:signal transduction"/>
    <property type="evidence" value="ECO:0007669"/>
    <property type="project" value="InterPro"/>
</dbReference>
<dbReference type="GO" id="GO:0005886">
    <property type="term" value="C:plasma membrane"/>
    <property type="evidence" value="ECO:0007669"/>
    <property type="project" value="UniProtKB-SubCell"/>
</dbReference>
<evidence type="ECO:0000259" key="11">
    <source>
        <dbReference type="PROSITE" id="PS50112"/>
    </source>
</evidence>